<dbReference type="PANTHER" id="PTHR42978:SF6">
    <property type="entry name" value="QUORUM-QUENCHING LACTONASE YTNP-RELATED"/>
    <property type="match status" value="1"/>
</dbReference>
<dbReference type="Pfam" id="PF00753">
    <property type="entry name" value="Lactamase_B"/>
    <property type="match status" value="1"/>
</dbReference>
<evidence type="ECO:0000256" key="2">
    <source>
        <dbReference type="ARBA" id="ARBA00022723"/>
    </source>
</evidence>
<evidence type="ECO:0000259" key="5">
    <source>
        <dbReference type="SMART" id="SM00849"/>
    </source>
</evidence>
<dbReference type="InterPro" id="IPR051013">
    <property type="entry name" value="MBL_superfamily_lactonases"/>
</dbReference>
<dbReference type="PROSITE" id="PS51318">
    <property type="entry name" value="TAT"/>
    <property type="match status" value="1"/>
</dbReference>
<keyword evidence="3" id="KW-0378">Hydrolase</keyword>
<dbReference type="EMBL" id="LAZR01000102">
    <property type="protein sequence ID" value="KKN91599.1"/>
    <property type="molecule type" value="Genomic_DNA"/>
</dbReference>
<evidence type="ECO:0000256" key="1">
    <source>
        <dbReference type="ARBA" id="ARBA00007749"/>
    </source>
</evidence>
<dbReference type="InterPro" id="IPR001279">
    <property type="entry name" value="Metallo-B-lactamas"/>
</dbReference>
<dbReference type="GO" id="GO:0016787">
    <property type="term" value="F:hydrolase activity"/>
    <property type="evidence" value="ECO:0007669"/>
    <property type="project" value="UniProtKB-KW"/>
</dbReference>
<accession>A0A0F9UIV7</accession>
<reference evidence="6" key="1">
    <citation type="journal article" date="2015" name="Nature">
        <title>Complex archaea that bridge the gap between prokaryotes and eukaryotes.</title>
        <authorList>
            <person name="Spang A."/>
            <person name="Saw J.H."/>
            <person name="Jorgensen S.L."/>
            <person name="Zaremba-Niedzwiedzka K."/>
            <person name="Martijn J."/>
            <person name="Lind A.E."/>
            <person name="van Eijk R."/>
            <person name="Schleper C."/>
            <person name="Guy L."/>
            <person name="Ettema T.J."/>
        </authorList>
    </citation>
    <scope>NUCLEOTIDE SEQUENCE</scope>
</reference>
<keyword evidence="2" id="KW-0479">Metal-binding</keyword>
<dbReference type="SMART" id="SM00849">
    <property type="entry name" value="Lactamase_B"/>
    <property type="match status" value="1"/>
</dbReference>
<comment type="similarity">
    <text evidence="1">Belongs to the metallo-beta-lactamase superfamily.</text>
</comment>
<dbReference type="PANTHER" id="PTHR42978">
    <property type="entry name" value="QUORUM-QUENCHING LACTONASE YTNP-RELATED-RELATED"/>
    <property type="match status" value="1"/>
</dbReference>
<evidence type="ECO:0000256" key="3">
    <source>
        <dbReference type="ARBA" id="ARBA00022801"/>
    </source>
</evidence>
<dbReference type="CDD" id="cd07720">
    <property type="entry name" value="OPHC2-like_MBL-fold"/>
    <property type="match status" value="1"/>
</dbReference>
<dbReference type="InterPro" id="IPR036866">
    <property type="entry name" value="RibonucZ/Hydroxyglut_hydro"/>
</dbReference>
<evidence type="ECO:0000256" key="4">
    <source>
        <dbReference type="ARBA" id="ARBA00022833"/>
    </source>
</evidence>
<dbReference type="SUPFAM" id="SSF56281">
    <property type="entry name" value="Metallo-hydrolase/oxidoreductase"/>
    <property type="match status" value="1"/>
</dbReference>
<dbReference type="Gene3D" id="3.60.15.10">
    <property type="entry name" value="Ribonuclease Z/Hydroxyacylglutathione hydrolase-like"/>
    <property type="match status" value="1"/>
</dbReference>
<evidence type="ECO:0000313" key="6">
    <source>
        <dbReference type="EMBL" id="KKN91599.1"/>
    </source>
</evidence>
<protein>
    <recommendedName>
        <fullName evidence="5">Metallo-beta-lactamase domain-containing protein</fullName>
    </recommendedName>
</protein>
<name>A0A0F9UIV7_9ZZZZ</name>
<proteinExistence type="inferred from homology"/>
<organism evidence="6">
    <name type="scientific">marine sediment metagenome</name>
    <dbReference type="NCBI Taxonomy" id="412755"/>
    <lineage>
        <taxon>unclassified sequences</taxon>
        <taxon>metagenomes</taxon>
        <taxon>ecological metagenomes</taxon>
    </lineage>
</organism>
<gene>
    <name evidence="6" type="ORF">LCGC14_0217080</name>
</gene>
<dbReference type="GO" id="GO:0046872">
    <property type="term" value="F:metal ion binding"/>
    <property type="evidence" value="ECO:0007669"/>
    <property type="project" value="UniProtKB-KW"/>
</dbReference>
<keyword evidence="4" id="KW-0862">Zinc</keyword>
<dbReference type="AlphaFoldDB" id="A0A0F9UIV7"/>
<dbReference type="InterPro" id="IPR006311">
    <property type="entry name" value="TAT_signal"/>
</dbReference>
<comment type="caution">
    <text evidence="6">The sequence shown here is derived from an EMBL/GenBank/DDBJ whole genome shotgun (WGS) entry which is preliminary data.</text>
</comment>
<feature type="domain" description="Metallo-beta-lactamase" evidence="5">
    <location>
        <begin position="90"/>
        <end position="292"/>
    </location>
</feature>
<sequence>MPVSRRHFVAGALAAPVMVRFATLPAAAKAPMPTTQVAAYQQITVGDAVVTAISDGFLDLDVALLSNVTADEAAEILRNEFRGPSPVKTGVNAYVVNTPERTVLIDAGGAGAFPNLGGLVANLEAGGIAPDAIDAVLMTHLHPDHIGGLVTDGKPTFPNADVHVHKTELEFWTSAANRDGAPEGAKGFFDGAKAAMDAYGDRVKTFEGDGKVLPGIAARELFGHTPGHCGFLVGEGEEGLLIWGDIVHVGPIQFAKPEVGISFDAQPDKAIETRKAILKEASANRTRIAGMHIAFPGVGHVVAAGEGSYAFEPAAWQYDFG</sequence>